<dbReference type="PANTHER" id="PTHR36152:SF5">
    <property type="entry name" value="PROTEIN HCP1"/>
    <property type="match status" value="1"/>
</dbReference>
<dbReference type="InterPro" id="IPR053165">
    <property type="entry name" value="HSI-I_assembly_Hcp1"/>
</dbReference>
<evidence type="ECO:0000313" key="2">
    <source>
        <dbReference type="Proteomes" id="UP000019918"/>
    </source>
</evidence>
<protein>
    <submittedName>
        <fullName evidence="1">Hcp1 family type VI secretion system effector</fullName>
    </submittedName>
</protein>
<reference evidence="1 2" key="1">
    <citation type="submission" date="2014-02" db="EMBL/GenBank/DDBJ databases">
        <title>Draft genome of Erwinia mallotivora strain BT-MARDI, a papaya dieback pathogen.</title>
        <authorList>
            <person name="Redzuan R."/>
            <person name="Abu Bakar N."/>
            <person name="Badrun R."/>
            <person name="Mohd Raih M.F."/>
            <person name="Rozano L."/>
            <person name="Mat Amin N."/>
        </authorList>
    </citation>
    <scope>NUCLEOTIDE SEQUENCE [LARGE SCALE GENOMIC DNA]</scope>
    <source>
        <strain evidence="1 2">BT-MARDI</strain>
    </source>
</reference>
<dbReference type="SUPFAM" id="SSF141452">
    <property type="entry name" value="Hcp1-like"/>
    <property type="match status" value="1"/>
</dbReference>
<organism evidence="1 2">
    <name type="scientific">Erwinia mallotivora</name>
    <dbReference type="NCBI Taxonomy" id="69222"/>
    <lineage>
        <taxon>Bacteria</taxon>
        <taxon>Pseudomonadati</taxon>
        <taxon>Pseudomonadota</taxon>
        <taxon>Gammaproteobacteria</taxon>
        <taxon>Enterobacterales</taxon>
        <taxon>Erwiniaceae</taxon>
        <taxon>Erwinia</taxon>
    </lineage>
</organism>
<dbReference type="Gene3D" id="2.30.110.20">
    <property type="entry name" value="Hcp1-like"/>
    <property type="match status" value="1"/>
</dbReference>
<dbReference type="STRING" id="69222.BG55_04475"/>
<dbReference type="OrthoDB" id="4865570at2"/>
<name>A0A014Q0G6_9GAMM</name>
<dbReference type="InterPro" id="IPR008514">
    <property type="entry name" value="T6SS_Hcp"/>
</dbReference>
<keyword evidence="2" id="KW-1185">Reference proteome</keyword>
<dbReference type="RefSeq" id="WP_034934651.1">
    <property type="nucleotide sequence ID" value="NZ_JFHN01000025.1"/>
</dbReference>
<dbReference type="PANTHER" id="PTHR36152">
    <property type="entry name" value="CYTOPLASMIC PROTEIN-RELATED"/>
    <property type="match status" value="1"/>
</dbReference>
<dbReference type="Pfam" id="PF05638">
    <property type="entry name" value="T6SS_HCP"/>
    <property type="match status" value="1"/>
</dbReference>
<sequence length="161" mass="17854">MAQDIFIRIEGITGESQDATHRGEIEVLRWDWSVFQKNNMHSGSGGGAGKAKVNDLYFNHFIDNSSTTLLQYCLSGKHIPEATLTVRKAGDSSPVDFFKITLRELIITRVFPVGYRYMPMPVEKVGLAFSKVKMEYLPQSAEGGKMGVVAMGYDIKANSSI</sequence>
<evidence type="ECO:0000313" key="1">
    <source>
        <dbReference type="EMBL" id="EXU76672.1"/>
    </source>
</evidence>
<dbReference type="Proteomes" id="UP000019918">
    <property type="component" value="Unassembled WGS sequence"/>
</dbReference>
<proteinExistence type="predicted"/>
<gene>
    <name evidence="1" type="ORF">BG55_04475</name>
</gene>
<dbReference type="PATRIC" id="fig|69222.5.peg.926"/>
<dbReference type="AlphaFoldDB" id="A0A014Q0G6"/>
<accession>A0A014Q0G6</accession>
<comment type="caution">
    <text evidence="1">The sequence shown here is derived from an EMBL/GenBank/DDBJ whole genome shotgun (WGS) entry which is preliminary data.</text>
</comment>
<dbReference type="EMBL" id="JFHN01000025">
    <property type="protein sequence ID" value="EXU76672.1"/>
    <property type="molecule type" value="Genomic_DNA"/>
</dbReference>
<dbReference type="InterPro" id="IPR036624">
    <property type="entry name" value="Hcp1-lik_sf"/>
</dbReference>